<dbReference type="EMBL" id="LJCR01001643">
    <property type="protein sequence ID" value="KPV49981.1"/>
    <property type="molecule type" value="Genomic_DNA"/>
</dbReference>
<gene>
    <name evidence="1" type="ORF">SE17_29575</name>
</gene>
<reference evidence="1 2" key="1">
    <citation type="submission" date="2015-09" db="EMBL/GenBank/DDBJ databases">
        <title>Draft genome sequence of Kouleothrix aurantiaca JCM 19913.</title>
        <authorList>
            <person name="Hemp J."/>
        </authorList>
    </citation>
    <scope>NUCLEOTIDE SEQUENCE [LARGE SCALE GENOMIC DNA]</scope>
    <source>
        <strain evidence="1 2">COM-B</strain>
    </source>
</reference>
<comment type="caution">
    <text evidence="1">The sequence shown here is derived from an EMBL/GenBank/DDBJ whole genome shotgun (WGS) entry which is preliminary data.</text>
</comment>
<name>A0A0N8PRI0_9CHLR</name>
<evidence type="ECO:0000313" key="2">
    <source>
        <dbReference type="Proteomes" id="UP000050509"/>
    </source>
</evidence>
<dbReference type="AlphaFoldDB" id="A0A0N8PRI0"/>
<proteinExistence type="predicted"/>
<organism evidence="1 2">
    <name type="scientific">Kouleothrix aurantiaca</name>
    <dbReference type="NCBI Taxonomy" id="186479"/>
    <lineage>
        <taxon>Bacteria</taxon>
        <taxon>Bacillati</taxon>
        <taxon>Chloroflexota</taxon>
        <taxon>Chloroflexia</taxon>
        <taxon>Chloroflexales</taxon>
        <taxon>Roseiflexineae</taxon>
        <taxon>Roseiflexaceae</taxon>
        <taxon>Kouleothrix</taxon>
    </lineage>
</organism>
<accession>A0A0N8PRI0</accession>
<protein>
    <submittedName>
        <fullName evidence="1">Uncharacterized protein</fullName>
    </submittedName>
</protein>
<evidence type="ECO:0000313" key="1">
    <source>
        <dbReference type="EMBL" id="KPV49981.1"/>
    </source>
</evidence>
<sequence length="144" mass="16219">MQPGDAEVFARLVEATAVDDTHILGGCRGGDALLARLLSARGAMVHVVLPADRSQIDPEWQLFCSSFEEMPGGTTCDRKREHKSRGRTPRLLLSSIRGTSEHLYFSTPMQDMRVSHLRHAIVKQSRVQYGVLMRRCGREREQTQ</sequence>
<dbReference type="Proteomes" id="UP000050509">
    <property type="component" value="Unassembled WGS sequence"/>
</dbReference>
<keyword evidence="2" id="KW-1185">Reference proteome</keyword>